<evidence type="ECO:0000313" key="3">
    <source>
        <dbReference type="Proteomes" id="UP001233172"/>
    </source>
</evidence>
<feature type="domain" description="BRCT" evidence="1">
    <location>
        <begin position="1"/>
        <end position="44"/>
    </location>
</feature>
<proteinExistence type="predicted"/>
<reference evidence="2" key="1">
    <citation type="journal article" date="2023" name="PLoS Negl. Trop. Dis.">
        <title>A genome sequence for Biomphalaria pfeifferi, the major vector snail for the human-infecting parasite Schistosoma mansoni.</title>
        <authorList>
            <person name="Bu L."/>
            <person name="Lu L."/>
            <person name="Laidemitt M.R."/>
            <person name="Zhang S.M."/>
            <person name="Mutuku M."/>
            <person name="Mkoji G."/>
            <person name="Steinauer M."/>
            <person name="Loker E.S."/>
        </authorList>
    </citation>
    <scope>NUCLEOTIDE SEQUENCE</scope>
    <source>
        <strain evidence="2">KasaAsao</strain>
    </source>
</reference>
<organism evidence="2 3">
    <name type="scientific">Biomphalaria pfeifferi</name>
    <name type="common">Bloodfluke planorb</name>
    <name type="synonym">Freshwater snail</name>
    <dbReference type="NCBI Taxonomy" id="112525"/>
    <lineage>
        <taxon>Eukaryota</taxon>
        <taxon>Metazoa</taxon>
        <taxon>Spiralia</taxon>
        <taxon>Lophotrochozoa</taxon>
        <taxon>Mollusca</taxon>
        <taxon>Gastropoda</taxon>
        <taxon>Heterobranchia</taxon>
        <taxon>Euthyneura</taxon>
        <taxon>Panpulmonata</taxon>
        <taxon>Hygrophila</taxon>
        <taxon>Lymnaeoidea</taxon>
        <taxon>Planorbidae</taxon>
        <taxon>Biomphalaria</taxon>
    </lineage>
</organism>
<dbReference type="InterPro" id="IPR036420">
    <property type="entry name" value="BRCT_dom_sf"/>
</dbReference>
<dbReference type="EMBL" id="JASAOG010000036">
    <property type="protein sequence ID" value="KAK0060447.1"/>
    <property type="molecule type" value="Genomic_DNA"/>
</dbReference>
<accession>A0AAD8BT93</accession>
<comment type="caution">
    <text evidence="2">The sequence shown here is derived from an EMBL/GenBank/DDBJ whole genome shotgun (WGS) entry which is preliminary data.</text>
</comment>
<evidence type="ECO:0000313" key="2">
    <source>
        <dbReference type="EMBL" id="KAK0060447.1"/>
    </source>
</evidence>
<dbReference type="SUPFAM" id="SSF52113">
    <property type="entry name" value="BRCT domain"/>
    <property type="match status" value="1"/>
</dbReference>
<keyword evidence="3" id="KW-1185">Reference proteome</keyword>
<dbReference type="PROSITE" id="PS50172">
    <property type="entry name" value="BRCT"/>
    <property type="match status" value="1"/>
</dbReference>
<name>A0AAD8BT93_BIOPF</name>
<sequence length="660" mass="74003">MNISTTHLITTPDTNKLQLNDVVKHFQCRIVSPAWLMDSVSKGKTPKTLREDIMPKAKEVSNHPCHLLSLPSAKRFWCRHCMTVFEDAITRWHHSRSCRYGVVNNFMRRRELEAKALQNTSVLNPIEARLEHSIQMSDLATKNVSAATTSRQENVIMPEQDSFTCFICHQKFLSMEEMRMHVKFPCSNSKIITSHVPHPKNSVPVFIDKMPVRQPWQQSIHQQDLLHQTYGHSSIQQSNQDACLDKSDQEIETHHYETSTLTFTRDSNSTETITPTNIYVNELGETVIEVENLDLNTEGAELSLAHLLTQLSQQGIVFDKNRTAELQCKQDIGVSGDSNILYTTDAAYEEVIKEEEEQPTAEDAANTLAQLAGFRSFRNCQPTYEVTAAEDRPVHSMDGYQYSDYIAGQSVTSTQSEMDITYKYEYSSESCEEGNGASQVGALVQCRSSSSLPFRSGRTITQSGDRVSIVEHIYDSALGKYVPVTDSQIMQTDEEVNCSPIASTQCYTIEEKRDSENVKQELIDGHYSEHVSASARGASKLNTPVLDVSPIILSNESVKNCSAPEEKSQENEEFTVPELSLQEIVDTNNISFEDQLPLGNQQIVKTASQNSTCLESSEGSLPLEYTTESVEQFSSQSNHIGATVFVVSETEVQDIDVRTS</sequence>
<protein>
    <submittedName>
        <fullName evidence="2">Serine-rich adhesin for platelets-like isoform X2</fullName>
    </submittedName>
</protein>
<dbReference type="Proteomes" id="UP001233172">
    <property type="component" value="Unassembled WGS sequence"/>
</dbReference>
<evidence type="ECO:0000259" key="1">
    <source>
        <dbReference type="PROSITE" id="PS50172"/>
    </source>
</evidence>
<gene>
    <name evidence="2" type="ORF">Bpfe_010281</name>
</gene>
<reference evidence="2" key="2">
    <citation type="submission" date="2023-04" db="EMBL/GenBank/DDBJ databases">
        <authorList>
            <person name="Bu L."/>
            <person name="Lu L."/>
            <person name="Laidemitt M.R."/>
            <person name="Zhang S.M."/>
            <person name="Mutuku M."/>
            <person name="Mkoji G."/>
            <person name="Steinauer M."/>
            <person name="Loker E.S."/>
        </authorList>
    </citation>
    <scope>NUCLEOTIDE SEQUENCE</scope>
    <source>
        <strain evidence="2">KasaAsao</strain>
        <tissue evidence="2">Whole Snail</tissue>
    </source>
</reference>
<dbReference type="AlphaFoldDB" id="A0AAD8BT93"/>
<dbReference type="InterPro" id="IPR001357">
    <property type="entry name" value="BRCT_dom"/>
</dbReference>